<name>A0A0C3CIU6_HEBCY</name>
<dbReference type="EMBL" id="KN831775">
    <property type="protein sequence ID" value="KIM43586.1"/>
    <property type="molecule type" value="Genomic_DNA"/>
</dbReference>
<protein>
    <submittedName>
        <fullName evidence="1">Uncharacterized protein</fullName>
    </submittedName>
</protein>
<accession>A0A0C3CIU6</accession>
<gene>
    <name evidence="1" type="ORF">M413DRAFT_443506</name>
</gene>
<organism evidence="1 2">
    <name type="scientific">Hebeloma cylindrosporum</name>
    <dbReference type="NCBI Taxonomy" id="76867"/>
    <lineage>
        <taxon>Eukaryota</taxon>
        <taxon>Fungi</taxon>
        <taxon>Dikarya</taxon>
        <taxon>Basidiomycota</taxon>
        <taxon>Agaricomycotina</taxon>
        <taxon>Agaricomycetes</taxon>
        <taxon>Agaricomycetidae</taxon>
        <taxon>Agaricales</taxon>
        <taxon>Agaricineae</taxon>
        <taxon>Hymenogastraceae</taxon>
        <taxon>Hebeloma</taxon>
    </lineage>
</organism>
<evidence type="ECO:0000313" key="2">
    <source>
        <dbReference type="Proteomes" id="UP000053424"/>
    </source>
</evidence>
<feature type="non-terminal residue" evidence="1">
    <location>
        <position position="1"/>
    </location>
</feature>
<proteinExistence type="predicted"/>
<dbReference type="AlphaFoldDB" id="A0A0C3CIU6"/>
<sequence length="156" mass="18102">MLGCTIDRDVATIGRGIRCERFYREFVTLIAAAFDAAASHNAKYQLPGRTNPLLGITFCRSWPRFLKSQSPIISRIVWHPTFSFVVHFCVTAYSPSVTRPLKRLEEGMKPLKNRLVLLTALLQFKYMMMFHLSGDTVFLEADVYNEDGRDWMWMWT</sequence>
<keyword evidence="2" id="KW-1185">Reference proteome</keyword>
<evidence type="ECO:0000313" key="1">
    <source>
        <dbReference type="EMBL" id="KIM43586.1"/>
    </source>
</evidence>
<dbReference type="Proteomes" id="UP000053424">
    <property type="component" value="Unassembled WGS sequence"/>
</dbReference>
<reference evidence="2" key="2">
    <citation type="submission" date="2015-01" db="EMBL/GenBank/DDBJ databases">
        <title>Evolutionary Origins and Diversification of the Mycorrhizal Mutualists.</title>
        <authorList>
            <consortium name="DOE Joint Genome Institute"/>
            <consortium name="Mycorrhizal Genomics Consortium"/>
            <person name="Kohler A."/>
            <person name="Kuo A."/>
            <person name="Nagy L.G."/>
            <person name="Floudas D."/>
            <person name="Copeland A."/>
            <person name="Barry K.W."/>
            <person name="Cichocki N."/>
            <person name="Veneault-Fourrey C."/>
            <person name="LaButti K."/>
            <person name="Lindquist E.A."/>
            <person name="Lipzen A."/>
            <person name="Lundell T."/>
            <person name="Morin E."/>
            <person name="Murat C."/>
            <person name="Riley R."/>
            <person name="Ohm R."/>
            <person name="Sun H."/>
            <person name="Tunlid A."/>
            <person name="Henrissat B."/>
            <person name="Grigoriev I.V."/>
            <person name="Hibbett D.S."/>
            <person name="Martin F."/>
        </authorList>
    </citation>
    <scope>NUCLEOTIDE SEQUENCE [LARGE SCALE GENOMIC DNA]</scope>
    <source>
        <strain evidence="2">h7</strain>
    </source>
</reference>
<dbReference type="HOGENOM" id="CLU_1690953_0_0_1"/>
<reference evidence="1 2" key="1">
    <citation type="submission" date="2014-04" db="EMBL/GenBank/DDBJ databases">
        <authorList>
            <consortium name="DOE Joint Genome Institute"/>
            <person name="Kuo A."/>
            <person name="Gay G."/>
            <person name="Dore J."/>
            <person name="Kohler A."/>
            <person name="Nagy L.G."/>
            <person name="Floudas D."/>
            <person name="Copeland A."/>
            <person name="Barry K.W."/>
            <person name="Cichocki N."/>
            <person name="Veneault-Fourrey C."/>
            <person name="LaButti K."/>
            <person name="Lindquist E.A."/>
            <person name="Lipzen A."/>
            <person name="Lundell T."/>
            <person name="Morin E."/>
            <person name="Murat C."/>
            <person name="Sun H."/>
            <person name="Tunlid A."/>
            <person name="Henrissat B."/>
            <person name="Grigoriev I.V."/>
            <person name="Hibbett D.S."/>
            <person name="Martin F."/>
            <person name="Nordberg H.P."/>
            <person name="Cantor M.N."/>
            <person name="Hua S.X."/>
        </authorList>
    </citation>
    <scope>NUCLEOTIDE SEQUENCE [LARGE SCALE GENOMIC DNA]</scope>
    <source>
        <strain evidence="2">h7</strain>
    </source>
</reference>